<protein>
    <submittedName>
        <fullName evidence="1">TPR-like protein</fullName>
    </submittedName>
</protein>
<accession>A0ACB7V3B6</accession>
<reference evidence="2" key="1">
    <citation type="journal article" date="2022" name="Nat. Commun.">
        <title>Chromosome evolution and the genetic basis of agronomically important traits in greater yam.</title>
        <authorList>
            <person name="Bredeson J.V."/>
            <person name="Lyons J.B."/>
            <person name="Oniyinde I.O."/>
            <person name="Okereke N.R."/>
            <person name="Kolade O."/>
            <person name="Nnabue I."/>
            <person name="Nwadili C.O."/>
            <person name="Hribova E."/>
            <person name="Parker M."/>
            <person name="Nwogha J."/>
            <person name="Shu S."/>
            <person name="Carlson J."/>
            <person name="Kariba R."/>
            <person name="Muthemba S."/>
            <person name="Knop K."/>
            <person name="Barton G.J."/>
            <person name="Sherwood A.V."/>
            <person name="Lopez-Montes A."/>
            <person name="Asiedu R."/>
            <person name="Jamnadass R."/>
            <person name="Muchugi A."/>
            <person name="Goodstein D."/>
            <person name="Egesi C.N."/>
            <person name="Featherston J."/>
            <person name="Asfaw A."/>
            <person name="Simpson G.G."/>
            <person name="Dolezel J."/>
            <person name="Hendre P.S."/>
            <person name="Van Deynze A."/>
            <person name="Kumar P.L."/>
            <person name="Obidiegwu J.E."/>
            <person name="Bhattacharjee R."/>
            <person name="Rokhsar D.S."/>
        </authorList>
    </citation>
    <scope>NUCLEOTIDE SEQUENCE [LARGE SCALE GENOMIC DNA]</scope>
    <source>
        <strain evidence="2">cv. TDa95/00328</strain>
    </source>
</reference>
<proteinExistence type="predicted"/>
<evidence type="ECO:0000313" key="1">
    <source>
        <dbReference type="EMBL" id="KAH7667758.1"/>
    </source>
</evidence>
<name>A0ACB7V3B6_DIOAL</name>
<comment type="caution">
    <text evidence="1">The sequence shown here is derived from an EMBL/GenBank/DDBJ whole genome shotgun (WGS) entry which is preliminary data.</text>
</comment>
<sequence>MQTISISIPILRPSIFSKPSSSSSPLRARLPKSFPLLRAALKPQPHDNPLRTLIPSAAAAAALALAALLGRPLKPALAAVPISQSETLPESLTDDEKVRALEDYLASDPDDIKALRSLLELKVKANLLPDAIAIIDRLIALEPDDKDLPLLKAHLHSHAGDPEAAKQLFEDILSKNPFLVEAYHGLVMVAYEYESGAELEVVLKRVERAIEMCKKEGRKDDLRDFRLLVAQIRVVEGKYDDALKVYERMVAEEPRDFRPYLCQGIIYSMLKKNDEAEKQFNGGEQNKRSFEEMNDILRKIEAFWVCNMKNCLIGKNENLRSWNLKLWFHKWLGILAVGEDVGKVLFSYVYKGT</sequence>
<organism evidence="1 2">
    <name type="scientific">Dioscorea alata</name>
    <name type="common">Purple yam</name>
    <dbReference type="NCBI Taxonomy" id="55571"/>
    <lineage>
        <taxon>Eukaryota</taxon>
        <taxon>Viridiplantae</taxon>
        <taxon>Streptophyta</taxon>
        <taxon>Embryophyta</taxon>
        <taxon>Tracheophyta</taxon>
        <taxon>Spermatophyta</taxon>
        <taxon>Magnoliopsida</taxon>
        <taxon>Liliopsida</taxon>
        <taxon>Dioscoreales</taxon>
        <taxon>Dioscoreaceae</taxon>
        <taxon>Dioscorea</taxon>
    </lineage>
</organism>
<dbReference type="Proteomes" id="UP000827976">
    <property type="component" value="Chromosome 12"/>
</dbReference>
<dbReference type="EMBL" id="CM037022">
    <property type="protein sequence ID" value="KAH7667758.1"/>
    <property type="molecule type" value="Genomic_DNA"/>
</dbReference>
<gene>
    <name evidence="1" type="ORF">IHE45_12G080600</name>
</gene>
<evidence type="ECO:0000313" key="2">
    <source>
        <dbReference type="Proteomes" id="UP000827976"/>
    </source>
</evidence>
<keyword evidence="2" id="KW-1185">Reference proteome</keyword>